<dbReference type="InterPro" id="IPR011050">
    <property type="entry name" value="Pectin_lyase_fold/virulence"/>
</dbReference>
<evidence type="ECO:0000313" key="3">
    <source>
        <dbReference type="EMBL" id="PZF71380.1"/>
    </source>
</evidence>
<dbReference type="Gene3D" id="2.160.20.10">
    <property type="entry name" value="Single-stranded right-handed beta-helix, Pectin lyase-like"/>
    <property type="match status" value="1"/>
</dbReference>
<dbReference type="InterPro" id="IPR006626">
    <property type="entry name" value="PbH1"/>
</dbReference>
<dbReference type="Proteomes" id="UP000248745">
    <property type="component" value="Unassembled WGS sequence"/>
</dbReference>
<gene>
    <name evidence="3" type="ORF">DN068_19000</name>
</gene>
<organism evidence="3 4">
    <name type="scientific">Taibaiella soli</name>
    <dbReference type="NCBI Taxonomy" id="1649169"/>
    <lineage>
        <taxon>Bacteria</taxon>
        <taxon>Pseudomonadati</taxon>
        <taxon>Bacteroidota</taxon>
        <taxon>Chitinophagia</taxon>
        <taxon>Chitinophagales</taxon>
        <taxon>Chitinophagaceae</taxon>
        <taxon>Taibaiella</taxon>
    </lineage>
</organism>
<evidence type="ECO:0000256" key="1">
    <source>
        <dbReference type="SAM" id="SignalP"/>
    </source>
</evidence>
<keyword evidence="1" id="KW-0732">Signal</keyword>
<dbReference type="SUPFAM" id="SSF49299">
    <property type="entry name" value="PKD domain"/>
    <property type="match status" value="1"/>
</dbReference>
<dbReference type="OrthoDB" id="7794186at2"/>
<dbReference type="SUPFAM" id="SSF51126">
    <property type="entry name" value="Pectin lyase-like"/>
    <property type="match status" value="1"/>
</dbReference>
<dbReference type="AlphaFoldDB" id="A0A2W2AGJ6"/>
<protein>
    <recommendedName>
        <fullName evidence="2">Secretion system C-terminal sorting domain-containing protein</fullName>
    </recommendedName>
</protein>
<dbReference type="SMART" id="SM00710">
    <property type="entry name" value="PbH1"/>
    <property type="match status" value="6"/>
</dbReference>
<reference evidence="3 4" key="1">
    <citation type="submission" date="2018-06" db="EMBL/GenBank/DDBJ databases">
        <title>Mucibacter soli gen. nov., sp. nov., a new member of the family Chitinophagaceae producing mucin.</title>
        <authorList>
            <person name="Kim M.-K."/>
            <person name="Park S."/>
            <person name="Kim T.-S."/>
            <person name="Joung Y."/>
            <person name="Han J.-H."/>
            <person name="Kim S.B."/>
        </authorList>
    </citation>
    <scope>NUCLEOTIDE SEQUENCE [LARGE SCALE GENOMIC DNA]</scope>
    <source>
        <strain evidence="3 4">R1-15</strain>
    </source>
</reference>
<dbReference type="EMBL" id="QKTW01000025">
    <property type="protein sequence ID" value="PZF71380.1"/>
    <property type="molecule type" value="Genomic_DNA"/>
</dbReference>
<evidence type="ECO:0000313" key="4">
    <source>
        <dbReference type="Proteomes" id="UP000248745"/>
    </source>
</evidence>
<proteinExistence type="predicted"/>
<dbReference type="Gene3D" id="2.60.40.10">
    <property type="entry name" value="Immunoglobulins"/>
    <property type="match status" value="2"/>
</dbReference>
<evidence type="ECO:0000259" key="2">
    <source>
        <dbReference type="Pfam" id="PF18962"/>
    </source>
</evidence>
<accession>A0A2W2AGJ6</accession>
<sequence>MYRKLRPTLTILCVLFFVFSKAQICNGPLNGNYTINKLQPTSGGNFNSFSDAVAALNLCGVSGPVLFTVTQGSGPYNERVVINPVNNASATNTVTFSGNGETISYGTTDTAEHATIKLNGADHIVLEHLVINAIGSTAVKAGIGIQLSNRADSNVISQCSINLGLSTTTAFAGITINTTGASATTAMTGSTCNGNLIMDDTVNGGGYSITTVGTATATNKNNQIIGNYLLNNSAYGVYSVGSENLLVEANNITRPDRTANVTNNFAAIQLGAYNRSSKVSKNIIHNLLISIAAGVGKIYGISLSSCKATLGNENEISNNLVYDLRGNGSVAGIYHTASEFTFYYHNTISLDHAASTAAASTFTKGAHFDGAQSVRFIDNIITVSRGGASAKTCIDFGTMSAVQMNSFVSDNNDLYYGAAQSATNGVGYAGSSVYVTLNDWQTALSKDVHSVSFDPQYSNAAVGYLLPTSLSIDNIGQPLGLTTDIAGNARSSAAPDAGAYEFGTIPFCNAPANVTLTDSIAFWNATAASGYEYSIDQNLYAPASGTNTTDTFTLVNNLTRGAVYYLHVRANCSAGLNSAWVTSAYFVPCNLPQLIITGSRDSFTFCQGDSILLKGNVNPGYTYQWRKNGSKISGATNANYMTHLAGVYELIVAAGPNCIDTSASVNVVVMPLPVPVISYNNGTFSVDQHYSSYQWKLSGNAISGATDSTYTPPQKGTYSVTVTNANGCTGTSAKTTINTTGVEEISGADAIAVYPNPTSGIIQLQAKAPLIISVFNSEGKILLKGENGLQIDLSMLPAGLYWLRLANKEGITVKTIPVTKN</sequence>
<feature type="signal peptide" evidence="1">
    <location>
        <begin position="1"/>
        <end position="22"/>
    </location>
</feature>
<name>A0A2W2AGJ6_9BACT</name>
<dbReference type="RefSeq" id="WP_111000526.1">
    <property type="nucleotide sequence ID" value="NZ_QKTW01000025.1"/>
</dbReference>
<dbReference type="InterPro" id="IPR026444">
    <property type="entry name" value="Secre_tail"/>
</dbReference>
<feature type="domain" description="Secretion system C-terminal sorting" evidence="2">
    <location>
        <begin position="753"/>
        <end position="816"/>
    </location>
</feature>
<feature type="chain" id="PRO_5016179718" description="Secretion system C-terminal sorting domain-containing protein" evidence="1">
    <location>
        <begin position="23"/>
        <end position="821"/>
    </location>
</feature>
<comment type="caution">
    <text evidence="3">The sequence shown here is derived from an EMBL/GenBank/DDBJ whole genome shotgun (WGS) entry which is preliminary data.</text>
</comment>
<dbReference type="InterPro" id="IPR013783">
    <property type="entry name" value="Ig-like_fold"/>
</dbReference>
<dbReference type="InterPro" id="IPR012334">
    <property type="entry name" value="Pectin_lyas_fold"/>
</dbReference>
<dbReference type="NCBIfam" id="TIGR04183">
    <property type="entry name" value="Por_Secre_tail"/>
    <property type="match status" value="1"/>
</dbReference>
<keyword evidence="4" id="KW-1185">Reference proteome</keyword>
<dbReference type="InterPro" id="IPR035986">
    <property type="entry name" value="PKD_dom_sf"/>
</dbReference>
<dbReference type="Pfam" id="PF18962">
    <property type="entry name" value="Por_Secre_tail"/>
    <property type="match status" value="1"/>
</dbReference>